<feature type="non-terminal residue" evidence="3">
    <location>
        <position position="592"/>
    </location>
</feature>
<dbReference type="InterPro" id="IPR009270">
    <property type="entry name" value="DUF927"/>
</dbReference>
<organism evidence="3 4">
    <name type="scientific">Undibacterium jejuense</name>
    <dbReference type="NCBI Taxonomy" id="1344949"/>
    <lineage>
        <taxon>Bacteria</taxon>
        <taxon>Pseudomonadati</taxon>
        <taxon>Pseudomonadota</taxon>
        <taxon>Betaproteobacteria</taxon>
        <taxon>Burkholderiales</taxon>
        <taxon>Oxalobacteraceae</taxon>
        <taxon>Undibacterium</taxon>
    </lineage>
</organism>
<gene>
    <name evidence="3" type="ORF">H8K32_19795</name>
</gene>
<feature type="compositionally biased region" description="Basic and acidic residues" evidence="1">
    <location>
        <begin position="367"/>
        <end position="377"/>
    </location>
</feature>
<dbReference type="SMART" id="SM00493">
    <property type="entry name" value="TOPRIM"/>
    <property type="match status" value="1"/>
</dbReference>
<dbReference type="CDD" id="cd01029">
    <property type="entry name" value="TOPRIM_primases"/>
    <property type="match status" value="1"/>
</dbReference>
<dbReference type="GO" id="GO:0016817">
    <property type="term" value="F:hydrolase activity, acting on acid anhydrides"/>
    <property type="evidence" value="ECO:0007669"/>
    <property type="project" value="InterPro"/>
</dbReference>
<keyword evidence="4" id="KW-1185">Reference proteome</keyword>
<comment type="caution">
    <text evidence="3">The sequence shown here is derived from an EMBL/GenBank/DDBJ whole genome shotgun (WGS) entry which is preliminary data.</text>
</comment>
<feature type="region of interest" description="Disordered" evidence="1">
    <location>
        <begin position="352"/>
        <end position="395"/>
    </location>
</feature>
<dbReference type="Pfam" id="PF13362">
    <property type="entry name" value="Toprim_3"/>
    <property type="match status" value="1"/>
</dbReference>
<proteinExistence type="predicted"/>
<dbReference type="RefSeq" id="WP_186914328.1">
    <property type="nucleotide sequence ID" value="NZ_JACOFV010000034.1"/>
</dbReference>
<sequence>MQKKTIERPSLDTIQAALSFIPPNERDLWLKIGMGIKQEFGDTGFDVFDSWSRRAENYNQDAAKSSWKSFKAGGKIGIGTVLYEAKQRGFNIKESLPAAPVSAEQAALLAQERADRLAADQAEIERKQAAAASMAAKAWDSASNTGQSTYLQKKGIASHGLRFAPHRTGDVLLIPLYDASGQLCNIQRVFANGDKRFYTGGRVSACFHGIGDAGAVECILIAEGYATAAALYEATGYAVMVAFSASNIGHVAAIIRERYPDKHILICADDDSETEQKTGKNTGVIAAQEAAKLIHAPWCKPTGLPVGGNDFNDLFLYAGRDIVYSQIMAALNSNQMQAPETTASETVTKVSEVNQNHAQGEKLTPAKVDKPTPEKTPQKPRQQQGKNAGAGQSSKPFFTNNDEGVFYHAFHEGEPLPAIKICSALRVVAKTRDISSNEWGYLLEFNDPDGNVKRWSMAAKMLSGDGTQYRADLLSMGLLIEPGLKVKNHLTTYIQTAEVPERVRCVERTGWHDDVYVLPDRTIGEGDETVMFQTNGMVASHFKQKGTLLEWNQQVAAYCRGNSRLLFFVSAAFASLLLNHSKVQSFGLHMVG</sequence>
<evidence type="ECO:0000256" key="1">
    <source>
        <dbReference type="SAM" id="MobiDB-lite"/>
    </source>
</evidence>
<protein>
    <submittedName>
        <fullName evidence="3">DUF927 domain-containing protein</fullName>
    </submittedName>
</protein>
<dbReference type="Proteomes" id="UP000634011">
    <property type="component" value="Unassembled WGS sequence"/>
</dbReference>
<dbReference type="PROSITE" id="PS50880">
    <property type="entry name" value="TOPRIM"/>
    <property type="match status" value="1"/>
</dbReference>
<dbReference type="AlphaFoldDB" id="A0A923KRU5"/>
<reference evidence="3" key="1">
    <citation type="submission" date="2020-08" db="EMBL/GenBank/DDBJ databases">
        <title>Novel species isolated from subtropical streams in China.</title>
        <authorList>
            <person name="Lu H."/>
        </authorList>
    </citation>
    <scope>NUCLEOTIDE SEQUENCE</scope>
    <source>
        <strain evidence="3">KACC 12607</strain>
    </source>
</reference>
<dbReference type="EMBL" id="JACOFV010000034">
    <property type="protein sequence ID" value="MBC3864344.1"/>
    <property type="molecule type" value="Genomic_DNA"/>
</dbReference>
<evidence type="ECO:0000313" key="4">
    <source>
        <dbReference type="Proteomes" id="UP000634011"/>
    </source>
</evidence>
<name>A0A923KRU5_9BURK</name>
<evidence type="ECO:0000313" key="3">
    <source>
        <dbReference type="EMBL" id="MBC3864344.1"/>
    </source>
</evidence>
<accession>A0A923KRU5</accession>
<dbReference type="Pfam" id="PF06048">
    <property type="entry name" value="DUF927"/>
    <property type="match status" value="1"/>
</dbReference>
<feature type="compositionally biased region" description="Polar residues" evidence="1">
    <location>
        <begin position="379"/>
        <end position="395"/>
    </location>
</feature>
<evidence type="ECO:0000259" key="2">
    <source>
        <dbReference type="PROSITE" id="PS50880"/>
    </source>
</evidence>
<feature type="domain" description="Toprim" evidence="2">
    <location>
        <begin position="217"/>
        <end position="301"/>
    </location>
</feature>
<dbReference type="InterPro" id="IPR006171">
    <property type="entry name" value="TOPRIM_dom"/>
</dbReference>
<dbReference type="InterPro" id="IPR014819">
    <property type="entry name" value="PriCT_2"/>
</dbReference>
<dbReference type="InterPro" id="IPR034154">
    <property type="entry name" value="TOPRIM_DnaG/twinkle"/>
</dbReference>
<dbReference type="Pfam" id="PF08707">
    <property type="entry name" value="PriCT_2"/>
    <property type="match status" value="1"/>
</dbReference>